<feature type="domain" description="N-acetyltransferase" evidence="4">
    <location>
        <begin position="22"/>
        <end position="172"/>
    </location>
</feature>
<accession>A0A8A4TXU6</accession>
<dbReference type="KEGG" id="scor:J3U87_15185"/>
<dbReference type="PANTHER" id="PTHR30602">
    <property type="entry name" value="AMINO-ACID ACETYLTRANSFERASE"/>
    <property type="match status" value="1"/>
</dbReference>
<organism evidence="5 6">
    <name type="scientific">Sulfidibacter corallicola</name>
    <dbReference type="NCBI Taxonomy" id="2818388"/>
    <lineage>
        <taxon>Bacteria</taxon>
        <taxon>Pseudomonadati</taxon>
        <taxon>Acidobacteriota</taxon>
        <taxon>Holophagae</taxon>
        <taxon>Acanthopleuribacterales</taxon>
        <taxon>Acanthopleuribacteraceae</taxon>
        <taxon>Sulfidibacter</taxon>
    </lineage>
</organism>
<dbReference type="PANTHER" id="PTHR30602:SF12">
    <property type="entry name" value="AMINO-ACID ACETYLTRANSFERASE NAGS1, CHLOROPLASTIC-RELATED"/>
    <property type="match status" value="1"/>
</dbReference>
<evidence type="ECO:0000313" key="6">
    <source>
        <dbReference type="Proteomes" id="UP000663929"/>
    </source>
</evidence>
<reference evidence="5" key="1">
    <citation type="submission" date="2021-03" db="EMBL/GenBank/DDBJ databases">
        <title>Acanthopleuribacteraceae sp. M133.</title>
        <authorList>
            <person name="Wang G."/>
        </authorList>
    </citation>
    <scope>NUCLEOTIDE SEQUENCE</scope>
    <source>
        <strain evidence="5">M133</strain>
    </source>
</reference>
<dbReference type="Gene3D" id="3.40.630.30">
    <property type="match status" value="1"/>
</dbReference>
<dbReference type="SUPFAM" id="SSF55729">
    <property type="entry name" value="Acyl-CoA N-acyltransferases (Nat)"/>
    <property type="match status" value="1"/>
</dbReference>
<protein>
    <submittedName>
        <fullName evidence="5">GNAT family N-acetyltransferase</fullName>
    </submittedName>
</protein>
<keyword evidence="2" id="KW-0012">Acyltransferase</keyword>
<evidence type="ECO:0000256" key="2">
    <source>
        <dbReference type="ARBA" id="ARBA00023315"/>
    </source>
</evidence>
<dbReference type="GO" id="GO:0005737">
    <property type="term" value="C:cytoplasm"/>
    <property type="evidence" value="ECO:0007669"/>
    <property type="project" value="InterPro"/>
</dbReference>
<dbReference type="CDD" id="cd04301">
    <property type="entry name" value="NAT_SF"/>
    <property type="match status" value="1"/>
</dbReference>
<dbReference type="PROSITE" id="PS51186">
    <property type="entry name" value="GNAT"/>
    <property type="match status" value="1"/>
</dbReference>
<keyword evidence="1" id="KW-0808">Transferase</keyword>
<evidence type="ECO:0000259" key="4">
    <source>
        <dbReference type="PROSITE" id="PS51186"/>
    </source>
</evidence>
<dbReference type="EMBL" id="CP071793">
    <property type="protein sequence ID" value="QTD53792.1"/>
    <property type="molecule type" value="Genomic_DNA"/>
</dbReference>
<feature type="region of interest" description="Disordered" evidence="3">
    <location>
        <begin position="1"/>
        <end position="20"/>
    </location>
</feature>
<keyword evidence="6" id="KW-1185">Reference proteome</keyword>
<dbReference type="Proteomes" id="UP000663929">
    <property type="component" value="Chromosome"/>
</dbReference>
<evidence type="ECO:0000256" key="3">
    <source>
        <dbReference type="SAM" id="MobiDB-lite"/>
    </source>
</evidence>
<sequence length="175" mass="18828">MVIVSAPKDASSPTKPLLSPEPHIRAAEQADADAIVRLVAGFARVGEMLPVTHASIRSAIPRFTVVETAGTVIGCGALFDWGDGSAEIRSLAVNHRYAGLGIGRMLVDHLTRRAEATEAETLFAMTLKPGFFERLGFERVARSRMPAKIDGDCTGCAFREGCREVAMWRALTVTS</sequence>
<dbReference type="InterPro" id="IPR000182">
    <property type="entry name" value="GNAT_dom"/>
</dbReference>
<evidence type="ECO:0000256" key="1">
    <source>
        <dbReference type="ARBA" id="ARBA00022679"/>
    </source>
</evidence>
<dbReference type="GO" id="GO:0006526">
    <property type="term" value="P:L-arginine biosynthetic process"/>
    <property type="evidence" value="ECO:0007669"/>
    <property type="project" value="InterPro"/>
</dbReference>
<dbReference type="Pfam" id="PF13508">
    <property type="entry name" value="Acetyltransf_7"/>
    <property type="match status" value="1"/>
</dbReference>
<dbReference type="GO" id="GO:0004042">
    <property type="term" value="F:L-glutamate N-acetyltransferase activity"/>
    <property type="evidence" value="ECO:0007669"/>
    <property type="project" value="InterPro"/>
</dbReference>
<name>A0A8A4TXU6_SULCO</name>
<proteinExistence type="predicted"/>
<evidence type="ECO:0000313" key="5">
    <source>
        <dbReference type="EMBL" id="QTD53792.1"/>
    </source>
</evidence>
<dbReference type="AlphaFoldDB" id="A0A8A4TXU6"/>
<gene>
    <name evidence="5" type="ORF">J3U87_15185</name>
</gene>
<dbReference type="InterPro" id="IPR010167">
    <property type="entry name" value="NH2A_AcTrfase"/>
</dbReference>
<dbReference type="RefSeq" id="WP_237383892.1">
    <property type="nucleotide sequence ID" value="NZ_CP071793.1"/>
</dbReference>
<dbReference type="InterPro" id="IPR016181">
    <property type="entry name" value="Acyl_CoA_acyltransferase"/>
</dbReference>